<evidence type="ECO:0008006" key="5">
    <source>
        <dbReference type="Google" id="ProtNLM"/>
    </source>
</evidence>
<keyword evidence="1" id="KW-0812">Transmembrane</keyword>
<evidence type="ECO:0000313" key="3">
    <source>
        <dbReference type="Proteomes" id="UP000093561"/>
    </source>
</evidence>
<organism evidence="3 4">
    <name type="scientific">Wuchereria bancrofti</name>
    <dbReference type="NCBI Taxonomy" id="6293"/>
    <lineage>
        <taxon>Eukaryota</taxon>
        <taxon>Metazoa</taxon>
        <taxon>Ecdysozoa</taxon>
        <taxon>Nematoda</taxon>
        <taxon>Chromadorea</taxon>
        <taxon>Rhabditida</taxon>
        <taxon>Spirurina</taxon>
        <taxon>Spiruromorpha</taxon>
        <taxon>Filarioidea</taxon>
        <taxon>Onchocercidae</taxon>
        <taxon>Wuchereria</taxon>
    </lineage>
</organism>
<reference evidence="3" key="2">
    <citation type="journal article" date="2016" name="Mol. Ecol.">
        <title>Population genomics of the filarial nematode parasite Wuchereria bancrofti from mosquitoes.</title>
        <authorList>
            <person name="Small S.T."/>
            <person name="Reimer L.J."/>
            <person name="Tisch D.J."/>
            <person name="King C.L."/>
            <person name="Christensen B.M."/>
            <person name="Siba P.M."/>
            <person name="Kazura J.W."/>
            <person name="Serre D."/>
            <person name="Zimmerman P.A."/>
        </authorList>
    </citation>
    <scope>NUCLEOTIDE SEQUENCE</scope>
    <source>
        <strain evidence="3">pt0022</strain>
    </source>
</reference>
<sequence length="118" mass="13312">MSHLTLITFAIILQIILVNSLDCFTGRLNFGLMYTQCSANVNYCAKMATIDPVQGLIIEKGCDAENFCTTIGSRCLYDSYNEMEICCCRSNLCNGSMTYLYYWLPCLIITFIVIVINL</sequence>
<keyword evidence="1" id="KW-1133">Transmembrane helix</keyword>
<dbReference type="AlphaFoldDB" id="A0AAF5Q642"/>
<proteinExistence type="predicted"/>
<accession>A0AAF5Q642</accession>
<keyword evidence="1" id="KW-0472">Membrane</keyword>
<dbReference type="WBParaSite" id="mrna-Wban_10210">
    <property type="protein sequence ID" value="mrna-Wban_10210"/>
    <property type="gene ID" value="Wban_10210"/>
</dbReference>
<dbReference type="SUPFAM" id="SSF57302">
    <property type="entry name" value="Snake toxin-like"/>
    <property type="match status" value="1"/>
</dbReference>
<protein>
    <recommendedName>
        <fullName evidence="5">UPAR/Ly6 domain-containing protein</fullName>
    </recommendedName>
</protein>
<dbReference type="Proteomes" id="UP000093561">
    <property type="component" value="Unassembled WGS sequence"/>
</dbReference>
<feature type="chain" id="PRO_5041907259" description="UPAR/Ly6 domain-containing protein" evidence="2">
    <location>
        <begin position="21"/>
        <end position="118"/>
    </location>
</feature>
<evidence type="ECO:0000256" key="2">
    <source>
        <dbReference type="SAM" id="SignalP"/>
    </source>
</evidence>
<feature type="signal peptide" evidence="2">
    <location>
        <begin position="1"/>
        <end position="20"/>
    </location>
</feature>
<dbReference type="Gene3D" id="2.10.60.10">
    <property type="entry name" value="CD59"/>
    <property type="match status" value="1"/>
</dbReference>
<evidence type="ECO:0000313" key="4">
    <source>
        <dbReference type="WBParaSite" id="mrna-Wban_10210"/>
    </source>
</evidence>
<dbReference type="InterPro" id="IPR045860">
    <property type="entry name" value="Snake_toxin-like_sf"/>
</dbReference>
<feature type="transmembrane region" description="Helical" evidence="1">
    <location>
        <begin position="99"/>
        <end position="116"/>
    </location>
</feature>
<reference evidence="4" key="3">
    <citation type="submission" date="2024-02" db="UniProtKB">
        <authorList>
            <consortium name="WormBaseParasite"/>
        </authorList>
    </citation>
    <scope>IDENTIFICATION</scope>
    <source>
        <strain evidence="4">pt0022</strain>
    </source>
</reference>
<name>A0AAF5Q642_WUCBA</name>
<keyword evidence="2" id="KW-0732">Signal</keyword>
<evidence type="ECO:0000256" key="1">
    <source>
        <dbReference type="SAM" id="Phobius"/>
    </source>
</evidence>
<dbReference type="CDD" id="cd00117">
    <property type="entry name" value="TFP"/>
    <property type="match status" value="1"/>
</dbReference>
<reference evidence="3" key="1">
    <citation type="submission" date="2015-03" db="EMBL/GenBank/DDBJ databases">
        <title>Wuchereria bancrofti Genome Sequencing Papua New Guinea Strain.</title>
        <authorList>
            <person name="Small S.T."/>
            <person name="Serre D."/>
            <person name="Zimmerman P.A."/>
        </authorList>
    </citation>
    <scope>NUCLEOTIDE SEQUENCE [LARGE SCALE GENOMIC DNA]</scope>
    <source>
        <strain evidence="3">pt0022</strain>
    </source>
</reference>